<dbReference type="EMBL" id="QGLK01000004">
    <property type="protein sequence ID" value="PXY88007.1"/>
    <property type="molecule type" value="Genomic_DNA"/>
</dbReference>
<dbReference type="AlphaFoldDB" id="A0A318MIF1"/>
<organism evidence="1 2">
    <name type="scientific">Bifidobacterium asteroides</name>
    <dbReference type="NCBI Taxonomy" id="1684"/>
    <lineage>
        <taxon>Bacteria</taxon>
        <taxon>Bacillati</taxon>
        <taxon>Actinomycetota</taxon>
        <taxon>Actinomycetes</taxon>
        <taxon>Bifidobacteriales</taxon>
        <taxon>Bifidobacteriaceae</taxon>
        <taxon>Bifidobacterium</taxon>
    </lineage>
</organism>
<dbReference type="Proteomes" id="UP000248128">
    <property type="component" value="Unassembled WGS sequence"/>
</dbReference>
<evidence type="ECO:0000313" key="1">
    <source>
        <dbReference type="EMBL" id="PXY88007.1"/>
    </source>
</evidence>
<sequence>MLATGDRRGALILFVLPFPAAWIGRWRYCIIRCGCPVPAGMEGRLSRFGLYSPVSEKAEDLPALRLDVLLIDGIESKGQ</sequence>
<evidence type="ECO:0000313" key="2">
    <source>
        <dbReference type="Proteomes" id="UP000248128"/>
    </source>
</evidence>
<accession>A0A318MIF1</accession>
<reference evidence="1 2" key="1">
    <citation type="submission" date="2018-05" db="EMBL/GenBank/DDBJ databases">
        <title>Reference genomes for bee gut microbiota database.</title>
        <authorList>
            <person name="Ellegaard K.M."/>
        </authorList>
    </citation>
    <scope>NUCLEOTIDE SEQUENCE [LARGE SCALE GENOMIC DNA]</scope>
    <source>
        <strain evidence="1 2">ESL0199</strain>
    </source>
</reference>
<name>A0A318MIF1_9BIFI</name>
<comment type="caution">
    <text evidence="1">The sequence shown here is derived from an EMBL/GenBank/DDBJ whole genome shotgun (WGS) entry which is preliminary data.</text>
</comment>
<proteinExistence type="predicted"/>
<protein>
    <submittedName>
        <fullName evidence="1">Uncharacterized protein</fullName>
    </submittedName>
</protein>
<gene>
    <name evidence="1" type="ORF">DKK74_04980</name>
</gene>